<dbReference type="PANTHER" id="PTHR31465:SF9">
    <property type="entry name" value="SPHINGOID LONG-CHAIN BASE TRANSPORTER RSB1"/>
    <property type="match status" value="1"/>
</dbReference>
<dbReference type="PANTHER" id="PTHR31465">
    <property type="entry name" value="PROTEIN RTA1-RELATED"/>
    <property type="match status" value="1"/>
</dbReference>
<evidence type="ECO:0000256" key="3">
    <source>
        <dbReference type="ARBA" id="ARBA00022989"/>
    </source>
</evidence>
<dbReference type="GO" id="GO:0005886">
    <property type="term" value="C:plasma membrane"/>
    <property type="evidence" value="ECO:0007669"/>
    <property type="project" value="TreeGrafter"/>
</dbReference>
<evidence type="ECO:0000313" key="7">
    <source>
        <dbReference type="Proteomes" id="UP000559256"/>
    </source>
</evidence>
<feature type="transmembrane region" description="Helical" evidence="5">
    <location>
        <begin position="128"/>
        <end position="147"/>
    </location>
</feature>
<feature type="transmembrane region" description="Helical" evidence="5">
    <location>
        <begin position="52"/>
        <end position="74"/>
    </location>
</feature>
<dbReference type="AlphaFoldDB" id="A0A8H5LJW0"/>
<keyword evidence="2 5" id="KW-0812">Transmembrane</keyword>
<evidence type="ECO:0000256" key="2">
    <source>
        <dbReference type="ARBA" id="ARBA00022692"/>
    </source>
</evidence>
<feature type="transmembrane region" description="Helical" evidence="5">
    <location>
        <begin position="214"/>
        <end position="233"/>
    </location>
</feature>
<dbReference type="OrthoDB" id="3358017at2759"/>
<comment type="caution">
    <text evidence="6">The sequence shown here is derived from an EMBL/GenBank/DDBJ whole genome shotgun (WGS) entry which is preliminary data.</text>
</comment>
<dbReference type="EMBL" id="JAACJM010000045">
    <property type="protein sequence ID" value="KAF5360036.1"/>
    <property type="molecule type" value="Genomic_DNA"/>
</dbReference>
<feature type="transmembrane region" description="Helical" evidence="5">
    <location>
        <begin position="167"/>
        <end position="193"/>
    </location>
</feature>
<evidence type="ECO:0000256" key="1">
    <source>
        <dbReference type="ARBA" id="ARBA00004141"/>
    </source>
</evidence>
<dbReference type="GO" id="GO:0000324">
    <property type="term" value="C:fungal-type vacuole"/>
    <property type="evidence" value="ECO:0007669"/>
    <property type="project" value="TreeGrafter"/>
</dbReference>
<feature type="transmembrane region" description="Helical" evidence="5">
    <location>
        <begin position="253"/>
        <end position="271"/>
    </location>
</feature>
<evidence type="ECO:0000313" key="6">
    <source>
        <dbReference type="EMBL" id="KAF5360036.1"/>
    </source>
</evidence>
<keyword evidence="7" id="KW-1185">Reference proteome</keyword>
<dbReference type="Pfam" id="PF04479">
    <property type="entry name" value="RTA1"/>
    <property type="match status" value="1"/>
</dbReference>
<organism evidence="6 7">
    <name type="scientific">Tetrapyrgos nigripes</name>
    <dbReference type="NCBI Taxonomy" id="182062"/>
    <lineage>
        <taxon>Eukaryota</taxon>
        <taxon>Fungi</taxon>
        <taxon>Dikarya</taxon>
        <taxon>Basidiomycota</taxon>
        <taxon>Agaricomycotina</taxon>
        <taxon>Agaricomycetes</taxon>
        <taxon>Agaricomycetidae</taxon>
        <taxon>Agaricales</taxon>
        <taxon>Marasmiineae</taxon>
        <taxon>Marasmiaceae</taxon>
        <taxon>Tetrapyrgos</taxon>
    </lineage>
</organism>
<evidence type="ECO:0008006" key="8">
    <source>
        <dbReference type="Google" id="ProtNLM"/>
    </source>
</evidence>
<comment type="subcellular location">
    <subcellularLocation>
        <location evidence="1">Membrane</location>
        <topology evidence="1">Multi-pass membrane protein</topology>
    </subcellularLocation>
</comment>
<protein>
    <recommendedName>
        <fullName evidence="8">RTA1-domain-containing protein</fullName>
    </recommendedName>
</protein>
<dbReference type="Proteomes" id="UP000559256">
    <property type="component" value="Unassembled WGS sequence"/>
</dbReference>
<proteinExistence type="predicted"/>
<accession>A0A8H5LJW0</accession>
<evidence type="ECO:0000256" key="4">
    <source>
        <dbReference type="ARBA" id="ARBA00023136"/>
    </source>
</evidence>
<feature type="transmembrane region" description="Helical" evidence="5">
    <location>
        <begin position="86"/>
        <end position="107"/>
    </location>
</feature>
<reference evidence="6 7" key="1">
    <citation type="journal article" date="2020" name="ISME J.">
        <title>Uncovering the hidden diversity of litter-decomposition mechanisms in mushroom-forming fungi.</title>
        <authorList>
            <person name="Floudas D."/>
            <person name="Bentzer J."/>
            <person name="Ahren D."/>
            <person name="Johansson T."/>
            <person name="Persson P."/>
            <person name="Tunlid A."/>
        </authorList>
    </citation>
    <scope>NUCLEOTIDE SEQUENCE [LARGE SCALE GENOMIC DNA]</scope>
    <source>
        <strain evidence="6 7">CBS 291.85</strain>
    </source>
</reference>
<gene>
    <name evidence="6" type="ORF">D9758_007641</name>
</gene>
<sequence>MSNITDVPNAQFNEDGPYGYLPNFALCTTYIVLFGLTSFIHTVEAIWTRKWFFLYTALLCGLLETLGWSARLWSNINLGNDQSFTIQISTLIIGPTFLLASIFIVFGDLVKILGTQYSRLGPNLYARIFFSCDIVSLVLQGVGGGIASSATDETHRDVDQLNLGTDIILVGIGLQIAIILVFGLLAAEFLYRYKTDKPLRGRTSARGVLDGRRQLVLCAVILSTGCLFARGIYRMIELSGGWDGPVMRIEWLFGFLDSGATCASMFIWNVFHPGWLLFPDSDVDLNEKRLRQQTSSEEASQA</sequence>
<name>A0A8H5LJW0_9AGAR</name>
<evidence type="ECO:0000256" key="5">
    <source>
        <dbReference type="SAM" id="Phobius"/>
    </source>
</evidence>
<keyword evidence="3 5" id="KW-1133">Transmembrane helix</keyword>
<dbReference type="InterPro" id="IPR007568">
    <property type="entry name" value="RTA1"/>
</dbReference>
<feature type="transmembrane region" description="Helical" evidence="5">
    <location>
        <begin position="20"/>
        <end position="40"/>
    </location>
</feature>
<keyword evidence="4 5" id="KW-0472">Membrane</keyword>